<dbReference type="PANTHER" id="PTHR42648:SF18">
    <property type="entry name" value="RETROTRANSPOSON, UNCLASSIFIED-LIKE PROTEIN"/>
    <property type="match status" value="1"/>
</dbReference>
<proteinExistence type="predicted"/>
<dbReference type="InterPro" id="IPR012337">
    <property type="entry name" value="RNaseH-like_sf"/>
</dbReference>
<evidence type="ECO:0000259" key="1">
    <source>
        <dbReference type="Pfam" id="PF13976"/>
    </source>
</evidence>
<dbReference type="InterPro" id="IPR025724">
    <property type="entry name" value="GAG-pre-integrase_dom"/>
</dbReference>
<evidence type="ECO:0000313" key="3">
    <source>
        <dbReference type="Proteomes" id="UP001151760"/>
    </source>
</evidence>
<dbReference type="InterPro" id="IPR036397">
    <property type="entry name" value="RNaseH_sf"/>
</dbReference>
<name>A0ABQ4Z2S4_9ASTR</name>
<dbReference type="InterPro" id="IPR039537">
    <property type="entry name" value="Retrotran_Ty1/copia-like"/>
</dbReference>
<feature type="domain" description="GAG-pre-integrase" evidence="1">
    <location>
        <begin position="123"/>
        <end position="194"/>
    </location>
</feature>
<dbReference type="EMBL" id="BQNB010010881">
    <property type="protein sequence ID" value="GJS83168.1"/>
    <property type="molecule type" value="Genomic_DNA"/>
</dbReference>
<protein>
    <submittedName>
        <fullName evidence="2">Retrovirus-related pol polyprotein from transposon TNT 1-94</fullName>
    </submittedName>
</protein>
<accession>A0ABQ4Z2S4</accession>
<evidence type="ECO:0000313" key="2">
    <source>
        <dbReference type="EMBL" id="GJS83168.1"/>
    </source>
</evidence>
<organism evidence="2 3">
    <name type="scientific">Tanacetum coccineum</name>
    <dbReference type="NCBI Taxonomy" id="301880"/>
    <lineage>
        <taxon>Eukaryota</taxon>
        <taxon>Viridiplantae</taxon>
        <taxon>Streptophyta</taxon>
        <taxon>Embryophyta</taxon>
        <taxon>Tracheophyta</taxon>
        <taxon>Spermatophyta</taxon>
        <taxon>Magnoliopsida</taxon>
        <taxon>eudicotyledons</taxon>
        <taxon>Gunneridae</taxon>
        <taxon>Pentapetalae</taxon>
        <taxon>asterids</taxon>
        <taxon>campanulids</taxon>
        <taxon>Asterales</taxon>
        <taxon>Asteraceae</taxon>
        <taxon>Asteroideae</taxon>
        <taxon>Anthemideae</taxon>
        <taxon>Anthemidinae</taxon>
        <taxon>Tanacetum</taxon>
    </lineage>
</organism>
<gene>
    <name evidence="2" type="ORF">Tco_0749709</name>
</gene>
<dbReference type="SUPFAM" id="SSF53098">
    <property type="entry name" value="Ribonuclease H-like"/>
    <property type="match status" value="1"/>
</dbReference>
<comment type="caution">
    <text evidence="2">The sequence shown here is derived from an EMBL/GenBank/DDBJ whole genome shotgun (WGS) entry which is preliminary data.</text>
</comment>
<dbReference type="Gene3D" id="3.30.420.10">
    <property type="entry name" value="Ribonuclease H-like superfamily/Ribonuclease H"/>
    <property type="match status" value="1"/>
</dbReference>
<sequence length="281" mass="32288">MICQDAMNIVMHANDHSDNVLPTNNNSLEHDNSAFELLKHENDLLIELLISQDLVHIAVNSLAAINDYKSMQQSFSVKSDMLKSKIEEMWKLLISKVAFRKHTCYVRNLNGDDLLSGSKDKHLYIISLDDILKSSPIYMLSKASKSKSWLWHRRLSHLNFDTLNQLAKQGLVQGLTKLKFEKDHLCLACSLGKSKKSSQKPKADDTNQEKLHLLHMDLCGPMRVESINGKKYIMVIVDDYSRFMWVKFLRTKDEAPEVIIKCLKQIQVHLNATVRNVRTNN</sequence>
<dbReference type="Proteomes" id="UP001151760">
    <property type="component" value="Unassembled WGS sequence"/>
</dbReference>
<dbReference type="Pfam" id="PF13976">
    <property type="entry name" value="gag_pre-integrs"/>
    <property type="match status" value="1"/>
</dbReference>
<dbReference type="PANTHER" id="PTHR42648">
    <property type="entry name" value="TRANSPOSASE, PUTATIVE-RELATED"/>
    <property type="match status" value="1"/>
</dbReference>
<reference evidence="2" key="2">
    <citation type="submission" date="2022-01" db="EMBL/GenBank/DDBJ databases">
        <authorList>
            <person name="Yamashiro T."/>
            <person name="Shiraishi A."/>
            <person name="Satake H."/>
            <person name="Nakayama K."/>
        </authorList>
    </citation>
    <scope>NUCLEOTIDE SEQUENCE</scope>
</reference>
<reference evidence="2" key="1">
    <citation type="journal article" date="2022" name="Int. J. Mol. Sci.">
        <title>Draft Genome of Tanacetum Coccineum: Genomic Comparison of Closely Related Tanacetum-Family Plants.</title>
        <authorList>
            <person name="Yamashiro T."/>
            <person name="Shiraishi A."/>
            <person name="Nakayama K."/>
            <person name="Satake H."/>
        </authorList>
    </citation>
    <scope>NUCLEOTIDE SEQUENCE</scope>
</reference>
<keyword evidence="3" id="KW-1185">Reference proteome</keyword>